<protein>
    <submittedName>
        <fullName evidence="2">Uncharacterized protein</fullName>
    </submittedName>
</protein>
<dbReference type="RefSeq" id="WP_146850526.1">
    <property type="nucleotide sequence ID" value="NZ_BKAG01000013.1"/>
</dbReference>
<feature type="signal peptide" evidence="1">
    <location>
        <begin position="1"/>
        <end position="19"/>
    </location>
</feature>
<dbReference type="OrthoDB" id="195002at2"/>
<dbReference type="AlphaFoldDB" id="A0A512M889"/>
<evidence type="ECO:0000313" key="2">
    <source>
        <dbReference type="EMBL" id="GEP42944.1"/>
    </source>
</evidence>
<keyword evidence="3" id="KW-1185">Reference proteome</keyword>
<feature type="chain" id="PRO_5021867217" evidence="1">
    <location>
        <begin position="20"/>
        <end position="280"/>
    </location>
</feature>
<gene>
    <name evidence="2" type="ORF">BGE01nite_22350</name>
</gene>
<organism evidence="2 3">
    <name type="scientific">Brevifollis gellanilyticus</name>
    <dbReference type="NCBI Taxonomy" id="748831"/>
    <lineage>
        <taxon>Bacteria</taxon>
        <taxon>Pseudomonadati</taxon>
        <taxon>Verrucomicrobiota</taxon>
        <taxon>Verrucomicrobiia</taxon>
        <taxon>Verrucomicrobiales</taxon>
        <taxon>Verrucomicrobiaceae</taxon>
    </lineage>
</organism>
<name>A0A512M889_9BACT</name>
<dbReference type="Proteomes" id="UP000321577">
    <property type="component" value="Unassembled WGS sequence"/>
</dbReference>
<proteinExistence type="predicted"/>
<dbReference type="GO" id="GO:0042597">
    <property type="term" value="C:periplasmic space"/>
    <property type="evidence" value="ECO:0007669"/>
    <property type="project" value="InterPro"/>
</dbReference>
<reference evidence="2 3" key="1">
    <citation type="submission" date="2019-07" db="EMBL/GenBank/DDBJ databases">
        <title>Whole genome shotgun sequence of Brevifollis gellanilyticus NBRC 108608.</title>
        <authorList>
            <person name="Hosoyama A."/>
            <person name="Uohara A."/>
            <person name="Ohji S."/>
            <person name="Ichikawa N."/>
        </authorList>
    </citation>
    <scope>NUCLEOTIDE SEQUENCE [LARGE SCALE GENOMIC DNA]</scope>
    <source>
        <strain evidence="2 3">NBRC 108608</strain>
    </source>
</reference>
<evidence type="ECO:0000313" key="3">
    <source>
        <dbReference type="Proteomes" id="UP000321577"/>
    </source>
</evidence>
<keyword evidence="1" id="KW-0732">Signal</keyword>
<comment type="caution">
    <text evidence="2">The sequence shown here is derived from an EMBL/GenBank/DDBJ whole genome shotgun (WGS) entry which is preliminary data.</text>
</comment>
<dbReference type="Gene3D" id="1.20.120.1490">
    <property type="match status" value="1"/>
</dbReference>
<evidence type="ECO:0000256" key="1">
    <source>
        <dbReference type="SAM" id="SignalP"/>
    </source>
</evidence>
<accession>A0A512M889</accession>
<sequence length="280" mass="30589">MKTLFLTLLSVVVASLAHAGAEAWLQSGAITPEKITALKGEIGLSSEQEERMQAIVTATRAEGEALEKTVREGQKGLNEVLRNKASTADEAGAALTKLLEAEAPVKQLQLRTLIQLRDVLTPEQLKKVAQLSPGRVAKSEDIEAKVRQKAEKLRAALDSLGIKPTTAISERGAEIEGLMKSGDWKGADTALAKLEKDSHANELESAQEVDFSKYEPGNTDVEELRQRYAVVLEKGQQVVSLPLIWQFLRAKEAFEEAKANQDVEKVGRILTWVEGELAKL</sequence>
<dbReference type="EMBL" id="BKAG01000013">
    <property type="protein sequence ID" value="GEP42944.1"/>
    <property type="molecule type" value="Genomic_DNA"/>
</dbReference>